<reference evidence="9 10" key="1">
    <citation type="journal article" date="2019" name="Microorganisms">
        <title>Systematic Affiliation and Genome Analysis of Subtercola vilae DB165(T) with Particular Emphasis on Cold Adaptation of an Isolate from a High-Altitude Cold Volcano Lake.</title>
        <authorList>
            <person name="Villalobos A.S."/>
            <person name="Wiese J."/>
            <person name="Imhoff J.F."/>
            <person name="Dorador C."/>
            <person name="Keller A."/>
            <person name="Hentschel U."/>
        </authorList>
    </citation>
    <scope>NUCLEOTIDE SEQUENCE [LARGE SCALE GENOMIC DNA]</scope>
    <source>
        <strain evidence="9 10">DB165</strain>
    </source>
</reference>
<dbReference type="PROSITE" id="PS51300">
    <property type="entry name" value="NIRD"/>
    <property type="match status" value="1"/>
</dbReference>
<evidence type="ECO:0000256" key="4">
    <source>
        <dbReference type="ARBA" id="ARBA00023004"/>
    </source>
</evidence>
<dbReference type="GO" id="GO:0046872">
    <property type="term" value="F:metal ion binding"/>
    <property type="evidence" value="ECO:0007669"/>
    <property type="project" value="UniProtKB-KW"/>
</dbReference>
<dbReference type="Pfam" id="PF13806">
    <property type="entry name" value="Rieske_2"/>
    <property type="match status" value="1"/>
</dbReference>
<dbReference type="GO" id="GO:0008942">
    <property type="term" value="F:nitrite reductase [NAD(P)H] activity"/>
    <property type="evidence" value="ECO:0007669"/>
    <property type="project" value="InterPro"/>
</dbReference>
<evidence type="ECO:0000313" key="9">
    <source>
        <dbReference type="EMBL" id="TIH40134.1"/>
    </source>
</evidence>
<dbReference type="PANTHER" id="PTHR33542:SF5">
    <property type="entry name" value="FERROCHELATASE CHE1"/>
    <property type="match status" value="1"/>
</dbReference>
<dbReference type="InterPro" id="IPR002762">
    <property type="entry name" value="CbiX-like"/>
</dbReference>
<accession>A0A4V4RG22</accession>
<dbReference type="CDD" id="cd03529">
    <property type="entry name" value="Rieske_NirD"/>
    <property type="match status" value="1"/>
</dbReference>
<dbReference type="NCBIfam" id="TIGR02378">
    <property type="entry name" value="nirD_assim_sml"/>
    <property type="match status" value="1"/>
</dbReference>
<keyword evidence="3" id="KW-0560">Oxidoreductase</keyword>
<keyword evidence="10" id="KW-1185">Reference proteome</keyword>
<dbReference type="OrthoDB" id="7345302at2"/>
<dbReference type="GO" id="GO:0051537">
    <property type="term" value="F:2 iron, 2 sulfur cluster binding"/>
    <property type="evidence" value="ECO:0007669"/>
    <property type="project" value="UniProtKB-KW"/>
</dbReference>
<keyword evidence="2" id="KW-0479">Metal-binding</keyword>
<keyword evidence="5" id="KW-0411">Iron-sulfur</keyword>
<proteinExistence type="predicted"/>
<dbReference type="EMBL" id="QYRT01000004">
    <property type="protein sequence ID" value="TIH40134.1"/>
    <property type="molecule type" value="Genomic_DNA"/>
</dbReference>
<dbReference type="GO" id="GO:0004497">
    <property type="term" value="F:monooxygenase activity"/>
    <property type="evidence" value="ECO:0007669"/>
    <property type="project" value="UniProtKB-ARBA"/>
</dbReference>
<dbReference type="RefSeq" id="WP_136640768.1">
    <property type="nucleotide sequence ID" value="NZ_QYRT01000004.1"/>
</dbReference>
<keyword evidence="7" id="KW-0456">Lyase</keyword>
<evidence type="ECO:0000256" key="3">
    <source>
        <dbReference type="ARBA" id="ARBA00023002"/>
    </source>
</evidence>
<gene>
    <name evidence="9" type="primary">nirD</name>
    <name evidence="9" type="ORF">D4765_03125</name>
</gene>
<feature type="domain" description="Rieske" evidence="8">
    <location>
        <begin position="5"/>
        <end position="106"/>
    </location>
</feature>
<evidence type="ECO:0000313" key="10">
    <source>
        <dbReference type="Proteomes" id="UP000306192"/>
    </source>
</evidence>
<dbReference type="InterPro" id="IPR012748">
    <property type="entry name" value="Rieske-like_NirD"/>
</dbReference>
<comment type="caution">
    <text evidence="9">The sequence shown here is derived from an EMBL/GenBank/DDBJ whole genome shotgun (WGS) entry which is preliminary data.</text>
</comment>
<evidence type="ECO:0000256" key="5">
    <source>
        <dbReference type="ARBA" id="ARBA00023014"/>
    </source>
</evidence>
<keyword evidence="6" id="KW-0534">Nitrate assimilation</keyword>
<keyword evidence="1" id="KW-0001">2Fe-2S</keyword>
<dbReference type="GO" id="GO:0016829">
    <property type="term" value="F:lyase activity"/>
    <property type="evidence" value="ECO:0007669"/>
    <property type="project" value="UniProtKB-KW"/>
</dbReference>
<keyword evidence="4" id="KW-0408">Iron</keyword>
<evidence type="ECO:0000259" key="8">
    <source>
        <dbReference type="PROSITE" id="PS51296"/>
    </source>
</evidence>
<evidence type="ECO:0000256" key="2">
    <source>
        <dbReference type="ARBA" id="ARBA00022723"/>
    </source>
</evidence>
<dbReference type="InterPro" id="IPR017941">
    <property type="entry name" value="Rieske_2Fe-2S"/>
</dbReference>
<dbReference type="Gene3D" id="2.102.10.10">
    <property type="entry name" value="Rieske [2Fe-2S] iron-sulphur domain"/>
    <property type="match status" value="1"/>
</dbReference>
<evidence type="ECO:0000256" key="7">
    <source>
        <dbReference type="ARBA" id="ARBA00023239"/>
    </source>
</evidence>
<organism evidence="9 10">
    <name type="scientific">Subtercola vilae</name>
    <dbReference type="NCBI Taxonomy" id="2056433"/>
    <lineage>
        <taxon>Bacteria</taxon>
        <taxon>Bacillati</taxon>
        <taxon>Actinomycetota</taxon>
        <taxon>Actinomycetes</taxon>
        <taxon>Micrococcales</taxon>
        <taxon>Microbacteriaceae</taxon>
        <taxon>Subtercola</taxon>
    </lineage>
</organism>
<dbReference type="GO" id="GO:0016705">
    <property type="term" value="F:oxidoreductase activity, acting on paired donors, with incorporation or reduction of molecular oxygen"/>
    <property type="evidence" value="ECO:0007669"/>
    <property type="project" value="UniProtKB-ARBA"/>
</dbReference>
<dbReference type="CDD" id="cd03416">
    <property type="entry name" value="CbiX_SirB_N"/>
    <property type="match status" value="1"/>
</dbReference>
<dbReference type="PANTHER" id="PTHR33542">
    <property type="entry name" value="SIROHYDROCHLORIN FERROCHELATASE, CHLOROPLASTIC"/>
    <property type="match status" value="1"/>
</dbReference>
<dbReference type="PROSITE" id="PS51296">
    <property type="entry name" value="RIESKE"/>
    <property type="match status" value="1"/>
</dbReference>
<evidence type="ECO:0000256" key="1">
    <source>
        <dbReference type="ARBA" id="ARBA00022714"/>
    </source>
</evidence>
<protein>
    <submittedName>
        <fullName evidence="9">Nitrite reductase (NAD(P)H) small subunit</fullName>
    </submittedName>
</protein>
<dbReference type="SUPFAM" id="SSF53800">
    <property type="entry name" value="Chelatase"/>
    <property type="match status" value="1"/>
</dbReference>
<sequence>MCDKWNPVCEFDALEALWGEAALVGDEQVALFRLPDSRIFAVSNADPATGAYVMSRGIVGSKGERATIASPLHKDVFDLETGACYTKPALTLPTWRTRIRDGVLEIAKHPVMVAASHGTSDPAGQTCIASLVQAVRESNTGVTVVDSYVDVQSPDVAASLESIPAGSSAVVVPLLLSAGYHVHVDLAEAARSRHGVSVSGALGPDPRLVVILARRLDEAGLRPDDQVVLVAAGSSNASAVSDCHEVGRLLSAHLRREVTVSFLSAAFPRAASAVTSVRASHPASRVIVSSYLLAPGYFATLAAETSADATSAPLLEEGEPPPPELVAIVTDLYRSMLA</sequence>
<dbReference type="InterPro" id="IPR036922">
    <property type="entry name" value="Rieske_2Fe-2S_sf"/>
</dbReference>
<dbReference type="Pfam" id="PF01903">
    <property type="entry name" value="CbiX"/>
    <property type="match status" value="1"/>
</dbReference>
<dbReference type="Gene3D" id="3.40.50.1400">
    <property type="match status" value="2"/>
</dbReference>
<dbReference type="Proteomes" id="UP000306192">
    <property type="component" value="Unassembled WGS sequence"/>
</dbReference>
<name>A0A4V4RG22_9MICO</name>
<dbReference type="AlphaFoldDB" id="A0A4V4RG22"/>
<dbReference type="SUPFAM" id="SSF50022">
    <property type="entry name" value="ISP domain"/>
    <property type="match status" value="1"/>
</dbReference>
<dbReference type="InterPro" id="IPR050963">
    <property type="entry name" value="Sirohydro_Cobaltochel/CbiX"/>
</dbReference>
<evidence type="ECO:0000256" key="6">
    <source>
        <dbReference type="ARBA" id="ARBA00023063"/>
    </source>
</evidence>
<dbReference type="GO" id="GO:0042128">
    <property type="term" value="P:nitrate assimilation"/>
    <property type="evidence" value="ECO:0007669"/>
    <property type="project" value="UniProtKB-KW"/>
</dbReference>